<comment type="caution">
    <text evidence="1">The sequence shown here is derived from an EMBL/GenBank/DDBJ whole genome shotgun (WGS) entry which is preliminary data.</text>
</comment>
<keyword evidence="2" id="KW-1185">Reference proteome</keyword>
<name>A0A090XHI4_PAEMA</name>
<proteinExistence type="predicted"/>
<organism evidence="1 2">
    <name type="scientific">Paenibacillus macerans</name>
    <name type="common">Bacillus macerans</name>
    <dbReference type="NCBI Taxonomy" id="44252"/>
    <lineage>
        <taxon>Bacteria</taxon>
        <taxon>Bacillati</taxon>
        <taxon>Bacillota</taxon>
        <taxon>Bacilli</taxon>
        <taxon>Bacillales</taxon>
        <taxon>Paenibacillaceae</taxon>
        <taxon>Paenibacillus</taxon>
    </lineage>
</organism>
<accession>A0A090XHI4</accession>
<dbReference type="AlphaFoldDB" id="A0A090XHI4"/>
<gene>
    <name evidence="1" type="ORF">DJ90_5618</name>
</gene>
<evidence type="ECO:0000313" key="2">
    <source>
        <dbReference type="Proteomes" id="UP000029278"/>
    </source>
</evidence>
<reference evidence="1 2" key="1">
    <citation type="submission" date="2014-04" db="EMBL/GenBank/DDBJ databases">
        <authorList>
            <person name="Bishop-Lilly K.A."/>
            <person name="Broomall S.M."/>
            <person name="Chain P.S."/>
            <person name="Chertkov O."/>
            <person name="Coyne S.R."/>
            <person name="Daligault H.E."/>
            <person name="Davenport K.W."/>
            <person name="Erkkila T."/>
            <person name="Frey K.G."/>
            <person name="Gibbons H.S."/>
            <person name="Gu W."/>
            <person name="Jaissle J."/>
            <person name="Johnson S.L."/>
            <person name="Koroleva G.I."/>
            <person name="Ladner J.T."/>
            <person name="Lo C.-C."/>
            <person name="Minogue T.D."/>
            <person name="Munk C."/>
            <person name="Palacios G.F."/>
            <person name="Redden C.L."/>
            <person name="Rosenzweig C.N."/>
            <person name="Scholz M.B."/>
            <person name="Teshima H."/>
            <person name="Xu Y."/>
        </authorList>
    </citation>
    <scope>NUCLEOTIDE SEQUENCE [LARGE SCALE GENOMIC DNA]</scope>
    <source>
        <strain evidence="1 2">8244</strain>
    </source>
</reference>
<dbReference type="EMBL" id="JMQA01000062">
    <property type="protein sequence ID" value="KFM83892.1"/>
    <property type="molecule type" value="Genomic_DNA"/>
</dbReference>
<protein>
    <submittedName>
        <fullName evidence="1">Uncharacterized protein</fullName>
    </submittedName>
</protein>
<evidence type="ECO:0000313" key="1">
    <source>
        <dbReference type="EMBL" id="KFM83892.1"/>
    </source>
</evidence>
<dbReference type="HOGENOM" id="CLU_2602688_0_0_9"/>
<dbReference type="STRING" id="44252.DJ90_5618"/>
<sequence>MFLRSLLFADFFDLVNSNMVEIRSQRRTLRFFRIISASCLFSSLSQAQLMQTHRKKLSESLAIWRADREFYTLWLGRSP</sequence>
<dbReference type="Proteomes" id="UP000029278">
    <property type="component" value="Unassembled WGS sequence"/>
</dbReference>